<keyword evidence="1" id="KW-1133">Transmembrane helix</keyword>
<proteinExistence type="predicted"/>
<dbReference type="RefSeq" id="XP_036533421.1">
    <property type="nucleotide sequence ID" value="XM_036675720.1"/>
</dbReference>
<dbReference type="AlphaFoldDB" id="A0A8H5LF99"/>
<dbReference type="Proteomes" id="UP000547976">
    <property type="component" value="Unassembled WGS sequence"/>
</dbReference>
<accession>A0A8H5LF99</accession>
<dbReference type="GeneID" id="59310438"/>
<evidence type="ECO:0000313" key="2">
    <source>
        <dbReference type="EMBL" id="KAF5589651.1"/>
    </source>
</evidence>
<keyword evidence="1" id="KW-0472">Membrane</keyword>
<dbReference type="EMBL" id="JAAOAV010000202">
    <property type="protein sequence ID" value="KAF5589651.1"/>
    <property type="molecule type" value="Genomic_DNA"/>
</dbReference>
<comment type="caution">
    <text evidence="2">The sequence shown here is derived from an EMBL/GenBank/DDBJ whole genome shotgun (WGS) entry which is preliminary data.</text>
</comment>
<keyword evidence="3" id="KW-1185">Reference proteome</keyword>
<feature type="transmembrane region" description="Helical" evidence="1">
    <location>
        <begin position="6"/>
        <end position="27"/>
    </location>
</feature>
<organism evidence="2 3">
    <name type="scientific">Gibberella subglutinans</name>
    <name type="common">Fusarium subglutinans</name>
    <dbReference type="NCBI Taxonomy" id="42677"/>
    <lineage>
        <taxon>Eukaryota</taxon>
        <taxon>Fungi</taxon>
        <taxon>Dikarya</taxon>
        <taxon>Ascomycota</taxon>
        <taxon>Pezizomycotina</taxon>
        <taxon>Sordariomycetes</taxon>
        <taxon>Hypocreomycetidae</taxon>
        <taxon>Hypocreales</taxon>
        <taxon>Nectriaceae</taxon>
        <taxon>Fusarium</taxon>
        <taxon>Fusarium fujikuroi species complex</taxon>
    </lineage>
</organism>
<keyword evidence="1" id="KW-0812">Transmembrane</keyword>
<protein>
    <submittedName>
        <fullName evidence="2">General amino acid permease</fullName>
    </submittedName>
</protein>
<evidence type="ECO:0000256" key="1">
    <source>
        <dbReference type="SAM" id="Phobius"/>
    </source>
</evidence>
<reference evidence="2 3" key="1">
    <citation type="submission" date="2020-05" db="EMBL/GenBank/DDBJ databases">
        <title>Identification and distribution of gene clusters putatively required for synthesis of sphingolipid metabolism inhibitors in phylogenetically diverse species of the filamentous fungus Fusarium.</title>
        <authorList>
            <person name="Kim H.-S."/>
            <person name="Busman M."/>
            <person name="Brown D.W."/>
            <person name="Divon H."/>
            <person name="Uhlig S."/>
            <person name="Proctor R.H."/>
        </authorList>
    </citation>
    <scope>NUCLEOTIDE SEQUENCE [LARGE SCALE GENOMIC DNA]</scope>
    <source>
        <strain evidence="2 3">NRRL 66333</strain>
    </source>
</reference>
<evidence type="ECO:0000313" key="3">
    <source>
        <dbReference type="Proteomes" id="UP000547976"/>
    </source>
</evidence>
<name>A0A8H5LF99_GIBSU</name>
<gene>
    <name evidence="2" type="ORF">FSUBG_11076</name>
</gene>
<sequence length="88" mass="10422">MDAPWSLKGFITSYFGLTWFFFMFIFWKVFKRTQFMIPATVDIFADGKKQAVDEECCFWEEGFGDEAERDALAKEHVVVRTWARFWGG</sequence>